<dbReference type="Gene3D" id="1.10.460.10">
    <property type="entry name" value="Topoisomerase I, domain 2"/>
    <property type="match status" value="1"/>
</dbReference>
<feature type="region of interest" description="Disordered" evidence="11">
    <location>
        <begin position="754"/>
        <end position="846"/>
    </location>
</feature>
<dbReference type="Pfam" id="PF01131">
    <property type="entry name" value="Topoisom_bac"/>
    <property type="match status" value="1"/>
</dbReference>
<dbReference type="InterPro" id="IPR013826">
    <property type="entry name" value="Topo_IA_cen_sub3"/>
</dbReference>
<dbReference type="Pfam" id="PF01751">
    <property type="entry name" value="Toprim"/>
    <property type="match status" value="1"/>
</dbReference>
<evidence type="ECO:0000256" key="1">
    <source>
        <dbReference type="ARBA" id="ARBA00000213"/>
    </source>
</evidence>
<dbReference type="PROSITE" id="PS52039">
    <property type="entry name" value="TOPO_IA_2"/>
    <property type="match status" value="1"/>
</dbReference>
<dbReference type="InterPro" id="IPR013825">
    <property type="entry name" value="Topo_IA_cen_sub2"/>
</dbReference>
<evidence type="ECO:0000256" key="11">
    <source>
        <dbReference type="SAM" id="MobiDB-lite"/>
    </source>
</evidence>
<evidence type="ECO:0000256" key="2">
    <source>
        <dbReference type="ARBA" id="ARBA00001946"/>
    </source>
</evidence>
<name>A0A1D1ZR68_AUXPR</name>
<evidence type="ECO:0000313" key="14">
    <source>
        <dbReference type="EMBL" id="JAT69351.1"/>
    </source>
</evidence>
<dbReference type="FunFam" id="1.10.290.10:FF:000003">
    <property type="entry name" value="DNA topoisomerase"/>
    <property type="match status" value="1"/>
</dbReference>
<keyword evidence="5" id="KW-0479">Metal-binding</keyword>
<reference evidence="14" key="1">
    <citation type="submission" date="2015-08" db="EMBL/GenBank/DDBJ databases">
        <authorList>
            <person name="Babu N.S."/>
            <person name="Beckwith C.J."/>
            <person name="Beseler K.G."/>
            <person name="Brison A."/>
            <person name="Carone J.V."/>
            <person name="Caskin T.P."/>
            <person name="Diamond M."/>
            <person name="Durham M.E."/>
            <person name="Foxe J.M."/>
            <person name="Go M."/>
            <person name="Henderson B.A."/>
            <person name="Jones I.B."/>
            <person name="McGettigan J.A."/>
            <person name="Micheletti S.J."/>
            <person name="Nasrallah M.E."/>
            <person name="Ortiz D."/>
            <person name="Piller C.R."/>
            <person name="Privatt S.R."/>
            <person name="Schneider S.L."/>
            <person name="Sharp S."/>
            <person name="Smith T.C."/>
            <person name="Stanton J.D."/>
            <person name="Ullery H.E."/>
            <person name="Wilson R.J."/>
            <person name="Serrano M.G."/>
            <person name="Buck G."/>
            <person name="Lee V."/>
            <person name="Wang Y."/>
            <person name="Carvalho R."/>
            <person name="Voegtly L."/>
            <person name="Shi R."/>
            <person name="Duckworth R."/>
            <person name="Johnson A."/>
            <person name="Loviza R."/>
            <person name="Walstead R."/>
            <person name="Shah Z."/>
            <person name="Kiflezghi M."/>
            <person name="Wade K."/>
            <person name="Ball S.L."/>
            <person name="Bradley K.W."/>
            <person name="Asai D.J."/>
            <person name="Bowman C.A."/>
            <person name="Russell D.A."/>
            <person name="Pope W.H."/>
            <person name="Jacobs-Sera D."/>
            <person name="Hendrix R.W."/>
            <person name="Hatfull G.F."/>
        </authorList>
    </citation>
    <scope>NUCLEOTIDE SEQUENCE</scope>
</reference>
<gene>
    <name evidence="14" type="ORF">g.2911</name>
</gene>
<dbReference type="PANTHER" id="PTHR11390:SF21">
    <property type="entry name" value="DNA TOPOISOMERASE 3-ALPHA"/>
    <property type="match status" value="1"/>
</dbReference>
<dbReference type="InterPro" id="IPR006171">
    <property type="entry name" value="TOPRIM_dom"/>
</dbReference>
<dbReference type="GO" id="GO:0031422">
    <property type="term" value="C:RecQ family helicase-topoisomerase III complex"/>
    <property type="evidence" value="ECO:0007669"/>
    <property type="project" value="TreeGrafter"/>
</dbReference>
<dbReference type="CDD" id="cd03362">
    <property type="entry name" value="TOPRIM_TopoIA_TopoIII"/>
    <property type="match status" value="1"/>
</dbReference>
<dbReference type="EC" id="5.6.2.1" evidence="4 10"/>
<dbReference type="AlphaFoldDB" id="A0A1D1ZR68"/>
<dbReference type="InterPro" id="IPR013824">
    <property type="entry name" value="Topo_IA_cen_sub1"/>
</dbReference>
<keyword evidence="9 10" id="KW-0413">Isomerase</keyword>
<feature type="domain" description="Toprim" evidence="12">
    <location>
        <begin position="2"/>
        <end position="147"/>
    </location>
</feature>
<organism evidence="14">
    <name type="scientific">Auxenochlorella protothecoides</name>
    <name type="common">Green microalga</name>
    <name type="synonym">Chlorella protothecoides</name>
    <dbReference type="NCBI Taxonomy" id="3075"/>
    <lineage>
        <taxon>Eukaryota</taxon>
        <taxon>Viridiplantae</taxon>
        <taxon>Chlorophyta</taxon>
        <taxon>core chlorophytes</taxon>
        <taxon>Trebouxiophyceae</taxon>
        <taxon>Chlorellales</taxon>
        <taxon>Chlorellaceae</taxon>
        <taxon>Auxenochlorella</taxon>
    </lineage>
</organism>
<feature type="domain" description="Topo IA-type catalytic" evidence="13">
    <location>
        <begin position="165"/>
        <end position="601"/>
    </location>
</feature>
<evidence type="ECO:0000256" key="4">
    <source>
        <dbReference type="ARBA" id="ARBA00012891"/>
    </source>
</evidence>
<keyword evidence="7 10" id="KW-0799">Topoisomerase</keyword>
<comment type="catalytic activity">
    <reaction evidence="1 10">
        <text>ATP-independent breakage of single-stranded DNA, followed by passage and rejoining.</text>
        <dbReference type="EC" id="5.6.2.1"/>
    </reaction>
</comment>
<dbReference type="CDD" id="cd00186">
    <property type="entry name" value="TOP1Ac"/>
    <property type="match status" value="1"/>
</dbReference>
<dbReference type="GO" id="GO:0006281">
    <property type="term" value="P:DNA repair"/>
    <property type="evidence" value="ECO:0007669"/>
    <property type="project" value="TreeGrafter"/>
</dbReference>
<evidence type="ECO:0000256" key="9">
    <source>
        <dbReference type="ARBA" id="ARBA00023235"/>
    </source>
</evidence>
<dbReference type="GO" id="GO:0003917">
    <property type="term" value="F:DNA topoisomerase type I (single strand cut, ATP-independent) activity"/>
    <property type="evidence" value="ECO:0007669"/>
    <property type="project" value="UniProtKB-EC"/>
</dbReference>
<dbReference type="SUPFAM" id="SSF56712">
    <property type="entry name" value="Prokaryotic type I DNA topoisomerase"/>
    <property type="match status" value="1"/>
</dbReference>
<dbReference type="InterPro" id="IPR023406">
    <property type="entry name" value="Topo_IA_AS"/>
</dbReference>
<proteinExistence type="inferred from homology"/>
<evidence type="ECO:0000256" key="6">
    <source>
        <dbReference type="ARBA" id="ARBA00022833"/>
    </source>
</evidence>
<evidence type="ECO:0000256" key="5">
    <source>
        <dbReference type="ARBA" id="ARBA00022723"/>
    </source>
</evidence>
<protein>
    <recommendedName>
        <fullName evidence="4 10">DNA topoisomerase</fullName>
        <ecNumber evidence="4 10">5.6.2.1</ecNumber>
    </recommendedName>
</protein>
<comment type="function">
    <text evidence="10">Introduces a single-strand break via transesterification at a target site in duplex DNA. Releases the supercoiling and torsional tension of DNA introduced during the DNA replication and transcription by transiently cleaving and rejoining one strand of the DNA duplex. The scissile phosphodiester is attacked by the catalytic tyrosine of the enzyme, resulting in the formation of a DNA-(5'-phosphotyrosyl)-enzyme intermediate and the expulsion of a 3'-OH DNA strand.</text>
</comment>
<dbReference type="SMART" id="SM00437">
    <property type="entry name" value="TOP1Ac"/>
    <property type="match status" value="1"/>
</dbReference>
<dbReference type="InterPro" id="IPR023405">
    <property type="entry name" value="Topo_IA_core_domain"/>
</dbReference>
<dbReference type="Gene3D" id="1.10.290.10">
    <property type="entry name" value="Topoisomerase I, domain 4"/>
    <property type="match status" value="1"/>
</dbReference>
<evidence type="ECO:0000259" key="13">
    <source>
        <dbReference type="PROSITE" id="PS52039"/>
    </source>
</evidence>
<dbReference type="EMBL" id="GDKF01009271">
    <property type="protein sequence ID" value="JAT69351.1"/>
    <property type="molecule type" value="Transcribed_RNA"/>
</dbReference>
<dbReference type="PROSITE" id="PS00396">
    <property type="entry name" value="TOPO_IA_1"/>
    <property type="match status" value="1"/>
</dbReference>
<keyword evidence="6" id="KW-0862">Zinc</keyword>
<keyword evidence="8 10" id="KW-0238">DNA-binding</keyword>
<evidence type="ECO:0000256" key="3">
    <source>
        <dbReference type="ARBA" id="ARBA00009446"/>
    </source>
</evidence>
<dbReference type="InterPro" id="IPR003601">
    <property type="entry name" value="Topo_IA_2"/>
</dbReference>
<dbReference type="InterPro" id="IPR003602">
    <property type="entry name" value="Topo_IA_DNA-bd_dom"/>
</dbReference>
<sequence length="846" mass="91516">MKVLNVAEKNSVARAVTEILSRGRSQQLQSCATWCKVYSFPFQLANEPVDMVFTSVAGHLLQLEFTPPHSSWQGCSPQDLFSAPVQKQVPKGEQEKILRNLQTQARSCQQLVLWLDCDREGENIAFEVIQVCLKANPRLQVKRARFSALVASDIMRAVNSLGPPNERDAMAVDARQEIDLRIGAAFTRLQTLLLQNKFDWSGLLPAGRERMLLSYGPCQFPTLGLIVQRLWEIRTHIPEDFWSIEAKAAPTGDQPGCTFAWSRGRLFDQPAAAMLHELCCDHPTATVAEVKGQQKQRWAPTPLSTLEMQKRASQYLRMPGERIMRYAEELYQAGAISYPRTETDIFDKQYDLRALIGVQAGTRVPWAPFAQKLVEGPLFRWPRSGGHNDQAHPPIHPTAPFQADGSDKARLYEFICRHFLACCSLDAEGQSTTVTIDIAGEGFCASGLVVTARNFLDVYPYQKWGTPHETLPQYVEGQTFEPASIDLKPGCTQAPPRLTEADLIAKMEQHGIGTDATVADHIQKQLERGYAVKDEAGQSQTFSPTPLGEALISAYSAMGLTNLWQPQLRGAIEGNILAVAQGARTKESVLAEAILAFQTDFGSAMAQAHVLEAEVREVVFGSVARGAGAGAGARRLDAGERQGEPGGPGLAPGSQAFGGCSCGGQLVLSRDPGGGPPHIACSAWPLHRFRVDLPRITTSVGVSEEACAACGASLLDLGFTRALLPPGFQPRMHTCVACDPEFQRLIQLVGAVRRAPSSAPMHHQGPGPAHRQAPRGGGAPAARGRGRGVRSSPGRRGRGGSSHDVGPRVRGRGPTYARGAASAHPRGGFAGRRGGGTRAQGDHAGF</sequence>
<dbReference type="GO" id="GO:0005634">
    <property type="term" value="C:nucleus"/>
    <property type="evidence" value="ECO:0007669"/>
    <property type="project" value="TreeGrafter"/>
</dbReference>
<dbReference type="SMART" id="SM00493">
    <property type="entry name" value="TOPRIM"/>
    <property type="match status" value="1"/>
</dbReference>
<dbReference type="InterPro" id="IPR034144">
    <property type="entry name" value="TOPRIM_TopoIII"/>
</dbReference>
<evidence type="ECO:0000256" key="10">
    <source>
        <dbReference type="RuleBase" id="RU362092"/>
    </source>
</evidence>
<accession>A0A1D1ZR68</accession>
<dbReference type="GO" id="GO:0006265">
    <property type="term" value="P:DNA topological change"/>
    <property type="evidence" value="ECO:0007669"/>
    <property type="project" value="InterPro"/>
</dbReference>
<dbReference type="InterPro" id="IPR000380">
    <property type="entry name" value="Topo_IA"/>
</dbReference>
<evidence type="ECO:0000256" key="8">
    <source>
        <dbReference type="ARBA" id="ARBA00023125"/>
    </source>
</evidence>
<evidence type="ECO:0000259" key="12">
    <source>
        <dbReference type="PROSITE" id="PS50880"/>
    </source>
</evidence>
<dbReference type="PRINTS" id="PR00417">
    <property type="entry name" value="PRTPISMRASEI"/>
</dbReference>
<feature type="region of interest" description="Disordered" evidence="11">
    <location>
        <begin position="631"/>
        <end position="650"/>
    </location>
</feature>
<comment type="cofactor">
    <cofactor evidence="2">
        <name>Mg(2+)</name>
        <dbReference type="ChEBI" id="CHEBI:18420"/>
    </cofactor>
</comment>
<dbReference type="PROSITE" id="PS50880">
    <property type="entry name" value="TOPRIM"/>
    <property type="match status" value="1"/>
</dbReference>
<dbReference type="FunFam" id="3.40.50.140:FF:000003">
    <property type="entry name" value="DNA topoisomerase"/>
    <property type="match status" value="1"/>
</dbReference>
<dbReference type="InterPro" id="IPR013497">
    <property type="entry name" value="Topo_IA_cen"/>
</dbReference>
<dbReference type="PANTHER" id="PTHR11390">
    <property type="entry name" value="PROKARYOTIC DNA TOPOISOMERASE"/>
    <property type="match status" value="1"/>
</dbReference>
<dbReference type="GO" id="GO:0003677">
    <property type="term" value="F:DNA binding"/>
    <property type="evidence" value="ECO:0007669"/>
    <property type="project" value="UniProtKB-KW"/>
</dbReference>
<feature type="compositionally biased region" description="Basic residues" evidence="11">
    <location>
        <begin position="784"/>
        <end position="798"/>
    </location>
</feature>
<dbReference type="Gene3D" id="2.70.20.10">
    <property type="entry name" value="Topoisomerase I, domain 3"/>
    <property type="match status" value="1"/>
</dbReference>
<dbReference type="GO" id="GO:0006310">
    <property type="term" value="P:DNA recombination"/>
    <property type="evidence" value="ECO:0007669"/>
    <property type="project" value="TreeGrafter"/>
</dbReference>
<feature type="compositionally biased region" description="Basic and acidic residues" evidence="11">
    <location>
        <begin position="634"/>
        <end position="643"/>
    </location>
</feature>
<comment type="similarity">
    <text evidence="3 10">Belongs to the type IA topoisomerase family.</text>
</comment>
<evidence type="ECO:0000256" key="7">
    <source>
        <dbReference type="ARBA" id="ARBA00023029"/>
    </source>
</evidence>
<feature type="compositionally biased region" description="Gly residues" evidence="11">
    <location>
        <begin position="828"/>
        <end position="838"/>
    </location>
</feature>
<dbReference type="Gene3D" id="3.40.50.140">
    <property type="match status" value="1"/>
</dbReference>
<dbReference type="SMART" id="SM00436">
    <property type="entry name" value="TOP1Bc"/>
    <property type="match status" value="1"/>
</dbReference>
<dbReference type="GO" id="GO:0046872">
    <property type="term" value="F:metal ion binding"/>
    <property type="evidence" value="ECO:0007669"/>
    <property type="project" value="UniProtKB-KW"/>
</dbReference>